<evidence type="ECO:0000256" key="1">
    <source>
        <dbReference type="SAM" id="Phobius"/>
    </source>
</evidence>
<comment type="caution">
    <text evidence="3">The sequence shown here is derived from an EMBL/GenBank/DDBJ whole genome shotgun (WGS) entry which is preliminary data.</text>
</comment>
<dbReference type="Proteomes" id="UP001221757">
    <property type="component" value="Unassembled WGS sequence"/>
</dbReference>
<feature type="transmembrane region" description="Helical" evidence="1">
    <location>
        <begin position="47"/>
        <end position="68"/>
    </location>
</feature>
<feature type="transmembrane region" description="Helical" evidence="1">
    <location>
        <begin position="161"/>
        <end position="184"/>
    </location>
</feature>
<keyword evidence="1" id="KW-0812">Transmembrane</keyword>
<organism evidence="3 4">
    <name type="scientific">Mycena rosella</name>
    <name type="common">Pink bonnet</name>
    <name type="synonym">Agaricus rosellus</name>
    <dbReference type="NCBI Taxonomy" id="1033263"/>
    <lineage>
        <taxon>Eukaryota</taxon>
        <taxon>Fungi</taxon>
        <taxon>Dikarya</taxon>
        <taxon>Basidiomycota</taxon>
        <taxon>Agaricomycotina</taxon>
        <taxon>Agaricomycetes</taxon>
        <taxon>Agaricomycetidae</taxon>
        <taxon>Agaricales</taxon>
        <taxon>Marasmiineae</taxon>
        <taxon>Mycenaceae</taxon>
        <taxon>Mycena</taxon>
    </lineage>
</organism>
<feature type="transmembrane region" description="Helical" evidence="1">
    <location>
        <begin position="118"/>
        <end position="141"/>
    </location>
</feature>
<gene>
    <name evidence="3" type="ORF">B0H17DRAFT_1190605</name>
</gene>
<dbReference type="AlphaFoldDB" id="A0AAD7H2X5"/>
<dbReference type="EMBL" id="JARKIE010000001">
    <property type="protein sequence ID" value="KAJ7710939.1"/>
    <property type="molecule type" value="Genomic_DNA"/>
</dbReference>
<evidence type="ECO:0000259" key="2">
    <source>
        <dbReference type="Pfam" id="PF20152"/>
    </source>
</evidence>
<keyword evidence="1" id="KW-0472">Membrane</keyword>
<accession>A0AAD7H2X5</accession>
<feature type="transmembrane region" description="Helical" evidence="1">
    <location>
        <begin position="88"/>
        <end position="106"/>
    </location>
</feature>
<dbReference type="PANTHER" id="PTHR40465">
    <property type="entry name" value="CHROMOSOME 1, WHOLE GENOME SHOTGUN SEQUENCE"/>
    <property type="match status" value="1"/>
</dbReference>
<feature type="domain" description="DUF6534" evidence="2">
    <location>
        <begin position="169"/>
        <end position="254"/>
    </location>
</feature>
<protein>
    <recommendedName>
        <fullName evidence="2">DUF6534 domain-containing protein</fullName>
    </recommendedName>
</protein>
<sequence length="317" mass="36343">MQPPALDSTYSAWLISLVVEISLFGMRVLQTWIYFAGRPADRFSIKLTVFIVLALESIQVAFFLWSSYFRFIRHFGEIQTNWIWADSLQLLAAYLSAFVVQIFFANRIHRLTENRARFSLSALGIYVILGLAIIHILAGIAQTIISYELRSFLKPDETKPITTLQIAASLACDLLITAYLCIFLKSQKGEMMRTNSMMDTLIYDTINRGILIAMSSLVTMVLFLVLPDTLWFFLGFAPRIYMNNILTTLNTRQRIRDEMTSWNSIHLTPWRRTTPTPPRETTLWEQCGLTASFMKYPHGPTAPPPMNPMHHTIMIAT</sequence>
<keyword evidence="1" id="KW-1133">Transmembrane helix</keyword>
<evidence type="ECO:0000313" key="3">
    <source>
        <dbReference type="EMBL" id="KAJ7710939.1"/>
    </source>
</evidence>
<dbReference type="InterPro" id="IPR045339">
    <property type="entry name" value="DUF6534"/>
</dbReference>
<reference evidence="3" key="1">
    <citation type="submission" date="2023-03" db="EMBL/GenBank/DDBJ databases">
        <title>Massive genome expansion in bonnet fungi (Mycena s.s.) driven by repeated elements and novel gene families across ecological guilds.</title>
        <authorList>
            <consortium name="Lawrence Berkeley National Laboratory"/>
            <person name="Harder C.B."/>
            <person name="Miyauchi S."/>
            <person name="Viragh M."/>
            <person name="Kuo A."/>
            <person name="Thoen E."/>
            <person name="Andreopoulos B."/>
            <person name="Lu D."/>
            <person name="Skrede I."/>
            <person name="Drula E."/>
            <person name="Henrissat B."/>
            <person name="Morin E."/>
            <person name="Kohler A."/>
            <person name="Barry K."/>
            <person name="LaButti K."/>
            <person name="Morin E."/>
            <person name="Salamov A."/>
            <person name="Lipzen A."/>
            <person name="Mereny Z."/>
            <person name="Hegedus B."/>
            <person name="Baldrian P."/>
            <person name="Stursova M."/>
            <person name="Weitz H."/>
            <person name="Taylor A."/>
            <person name="Grigoriev I.V."/>
            <person name="Nagy L.G."/>
            <person name="Martin F."/>
            <person name="Kauserud H."/>
        </authorList>
    </citation>
    <scope>NUCLEOTIDE SEQUENCE</scope>
    <source>
        <strain evidence="3">CBHHK067</strain>
    </source>
</reference>
<keyword evidence="4" id="KW-1185">Reference proteome</keyword>
<name>A0AAD7H2X5_MYCRO</name>
<dbReference type="Pfam" id="PF20152">
    <property type="entry name" value="DUF6534"/>
    <property type="match status" value="1"/>
</dbReference>
<feature type="transmembrane region" description="Helical" evidence="1">
    <location>
        <begin position="205"/>
        <end position="224"/>
    </location>
</feature>
<evidence type="ECO:0000313" key="4">
    <source>
        <dbReference type="Proteomes" id="UP001221757"/>
    </source>
</evidence>
<proteinExistence type="predicted"/>
<feature type="transmembrane region" description="Helical" evidence="1">
    <location>
        <begin position="12"/>
        <end position="35"/>
    </location>
</feature>
<dbReference type="PANTHER" id="PTHR40465:SF1">
    <property type="entry name" value="DUF6534 DOMAIN-CONTAINING PROTEIN"/>
    <property type="match status" value="1"/>
</dbReference>